<dbReference type="STRING" id="702745.SAMN05421818_10925"/>
<dbReference type="AlphaFoldDB" id="A0A1G8E2G2"/>
<organism evidence="2 3">
    <name type="scientific">Myroides phaeus</name>
    <dbReference type="NCBI Taxonomy" id="702745"/>
    <lineage>
        <taxon>Bacteria</taxon>
        <taxon>Pseudomonadati</taxon>
        <taxon>Bacteroidota</taxon>
        <taxon>Flavobacteriia</taxon>
        <taxon>Flavobacteriales</taxon>
        <taxon>Flavobacteriaceae</taxon>
        <taxon>Myroides</taxon>
    </lineage>
</organism>
<feature type="transmembrane region" description="Helical" evidence="1">
    <location>
        <begin position="12"/>
        <end position="32"/>
    </location>
</feature>
<name>A0A1G8E2G2_9FLAO</name>
<evidence type="ECO:0000313" key="3">
    <source>
        <dbReference type="Proteomes" id="UP000243588"/>
    </source>
</evidence>
<keyword evidence="1" id="KW-0812">Transmembrane</keyword>
<proteinExistence type="predicted"/>
<accession>A0A1G8E2G2</accession>
<reference evidence="3" key="1">
    <citation type="submission" date="2016-10" db="EMBL/GenBank/DDBJ databases">
        <authorList>
            <person name="Varghese N."/>
            <person name="Submissions S."/>
        </authorList>
    </citation>
    <scope>NUCLEOTIDE SEQUENCE [LARGE SCALE GENOMIC DNA]</scope>
    <source>
        <strain evidence="3">DSM 23313</strain>
    </source>
</reference>
<gene>
    <name evidence="2" type="ORF">SAMN05421818_10925</name>
</gene>
<keyword evidence="3" id="KW-1185">Reference proteome</keyword>
<dbReference type="EMBL" id="FNDQ01000009">
    <property type="protein sequence ID" value="SDH64127.1"/>
    <property type="molecule type" value="Genomic_DNA"/>
</dbReference>
<sequence>MTKRSIRVIWFAFMYVVFLVPHISNLLHYVIIEHQYGVRTNKTEWVDADTVHYCDQYLYKISPAFVIDIVEWEPFYVHQYIEKAVFNECLTLLNTINFYWLRGPPNVFYI</sequence>
<evidence type="ECO:0000256" key="1">
    <source>
        <dbReference type="SAM" id="Phobius"/>
    </source>
</evidence>
<protein>
    <submittedName>
        <fullName evidence="2">Uncharacterized protein</fullName>
    </submittedName>
</protein>
<dbReference type="Proteomes" id="UP000243588">
    <property type="component" value="Unassembled WGS sequence"/>
</dbReference>
<evidence type="ECO:0000313" key="2">
    <source>
        <dbReference type="EMBL" id="SDH64127.1"/>
    </source>
</evidence>
<keyword evidence="1" id="KW-0472">Membrane</keyword>
<keyword evidence="1" id="KW-1133">Transmembrane helix</keyword>